<reference evidence="3" key="1">
    <citation type="journal article" date="2019" name="Int. J. Syst. Evol. Microbiol.">
        <title>The Global Catalogue of Microorganisms (GCM) 10K type strain sequencing project: providing services to taxonomists for standard genome sequencing and annotation.</title>
        <authorList>
            <consortium name="The Broad Institute Genomics Platform"/>
            <consortium name="The Broad Institute Genome Sequencing Center for Infectious Disease"/>
            <person name="Wu L."/>
            <person name="Ma J."/>
        </authorList>
    </citation>
    <scope>NUCLEOTIDE SEQUENCE [LARGE SCALE GENOMIC DNA]</scope>
    <source>
        <strain evidence="3">JCM 4586</strain>
    </source>
</reference>
<sequence length="147" mass="15556">MRNPLERLGVHLHSHTRVQAVHRGGLSTDHGELAGDVVVWAAASPKPAARPASTRRRWTRSSPPSCPAGRLLAYPPSRSAAKGALQRGRGRPDLLGVAWQELPRAVDETAKLTPGMDGRGVRDRLHAAGHPPEGEPAEAPACSAAGR</sequence>
<evidence type="ECO:0000313" key="2">
    <source>
        <dbReference type="EMBL" id="GGY11390.1"/>
    </source>
</evidence>
<dbReference type="SUPFAM" id="SSF51905">
    <property type="entry name" value="FAD/NAD(P)-binding domain"/>
    <property type="match status" value="1"/>
</dbReference>
<dbReference type="EMBL" id="BMUT01000025">
    <property type="protein sequence ID" value="GGY11390.1"/>
    <property type="molecule type" value="Genomic_DNA"/>
</dbReference>
<accession>A0ABQ2ZFR2</accession>
<comment type="caution">
    <text evidence="2">The sequence shown here is derived from an EMBL/GenBank/DDBJ whole genome shotgun (WGS) entry which is preliminary data.</text>
</comment>
<gene>
    <name evidence="2" type="ORF">GCM10010324_67630</name>
</gene>
<protein>
    <submittedName>
        <fullName evidence="2">Uncharacterized protein</fullName>
    </submittedName>
</protein>
<evidence type="ECO:0000256" key="1">
    <source>
        <dbReference type="SAM" id="MobiDB-lite"/>
    </source>
</evidence>
<dbReference type="Proteomes" id="UP000659223">
    <property type="component" value="Unassembled WGS sequence"/>
</dbReference>
<name>A0ABQ2ZFR2_9ACTN</name>
<feature type="region of interest" description="Disordered" evidence="1">
    <location>
        <begin position="108"/>
        <end position="147"/>
    </location>
</feature>
<proteinExistence type="predicted"/>
<feature type="compositionally biased region" description="Low complexity" evidence="1">
    <location>
        <begin position="137"/>
        <end position="147"/>
    </location>
</feature>
<feature type="region of interest" description="Disordered" evidence="1">
    <location>
        <begin position="44"/>
        <end position="74"/>
    </location>
</feature>
<keyword evidence="3" id="KW-1185">Reference proteome</keyword>
<evidence type="ECO:0000313" key="3">
    <source>
        <dbReference type="Proteomes" id="UP000659223"/>
    </source>
</evidence>
<dbReference type="InterPro" id="IPR036188">
    <property type="entry name" value="FAD/NAD-bd_sf"/>
</dbReference>
<organism evidence="2 3">
    <name type="scientific">Streptomyces hiroshimensis</name>
    <dbReference type="NCBI Taxonomy" id="66424"/>
    <lineage>
        <taxon>Bacteria</taxon>
        <taxon>Bacillati</taxon>
        <taxon>Actinomycetota</taxon>
        <taxon>Actinomycetes</taxon>
        <taxon>Kitasatosporales</taxon>
        <taxon>Streptomycetaceae</taxon>
        <taxon>Streptomyces</taxon>
    </lineage>
</organism>